<organism evidence="1">
    <name type="scientific">Anguilla anguilla</name>
    <name type="common">European freshwater eel</name>
    <name type="synonym">Muraena anguilla</name>
    <dbReference type="NCBI Taxonomy" id="7936"/>
    <lineage>
        <taxon>Eukaryota</taxon>
        <taxon>Metazoa</taxon>
        <taxon>Chordata</taxon>
        <taxon>Craniata</taxon>
        <taxon>Vertebrata</taxon>
        <taxon>Euteleostomi</taxon>
        <taxon>Actinopterygii</taxon>
        <taxon>Neopterygii</taxon>
        <taxon>Teleostei</taxon>
        <taxon>Anguilliformes</taxon>
        <taxon>Anguillidae</taxon>
        <taxon>Anguilla</taxon>
    </lineage>
</organism>
<name>A0A0E9RDX1_ANGAN</name>
<reference evidence="1" key="2">
    <citation type="journal article" date="2015" name="Fish Shellfish Immunol.">
        <title>Early steps in the European eel (Anguilla anguilla)-Vibrio vulnificus interaction in the gills: Role of the RtxA13 toxin.</title>
        <authorList>
            <person name="Callol A."/>
            <person name="Pajuelo D."/>
            <person name="Ebbesson L."/>
            <person name="Teles M."/>
            <person name="MacKenzie S."/>
            <person name="Amaro C."/>
        </authorList>
    </citation>
    <scope>NUCLEOTIDE SEQUENCE</scope>
</reference>
<sequence>MEGKVNLDHHIQALCRRHFCTQQSWFINCRKLAHGLGGGPGVRVQGGGCVHFYTVESG</sequence>
<dbReference type="AlphaFoldDB" id="A0A0E9RDX1"/>
<dbReference type="EMBL" id="GBXM01082039">
    <property type="protein sequence ID" value="JAH26538.1"/>
    <property type="molecule type" value="Transcribed_RNA"/>
</dbReference>
<reference evidence="1" key="1">
    <citation type="submission" date="2014-11" db="EMBL/GenBank/DDBJ databases">
        <authorList>
            <person name="Amaro Gonzalez C."/>
        </authorList>
    </citation>
    <scope>NUCLEOTIDE SEQUENCE</scope>
</reference>
<evidence type="ECO:0000313" key="1">
    <source>
        <dbReference type="EMBL" id="JAH26538.1"/>
    </source>
</evidence>
<proteinExistence type="predicted"/>
<accession>A0A0E9RDX1</accession>
<protein>
    <submittedName>
        <fullName evidence="1">Uncharacterized protein</fullName>
    </submittedName>
</protein>